<dbReference type="SUPFAM" id="SSF51905">
    <property type="entry name" value="FAD/NAD(P)-binding domain"/>
    <property type="match status" value="1"/>
</dbReference>
<dbReference type="InterPro" id="IPR002937">
    <property type="entry name" value="Amino_oxidase"/>
</dbReference>
<sequence>MVSTDCEADILVIGSGFGGLTAAALSARAGARVHVFERHTRPGGCAGDFALGGFWFPAGATVVTGLEPGGILRQVFDAVGLDVEAVPLDPSIVFHLPDRVVPYVASHAAWEALFAEQFAGAPAGYRRFWRWVRLVGGEVYRIGAALPSFPLERPADIRRSLRAVSPSLVLAAPWLFATIRRVKRLLGADGDPAADALINALLLDATGATATDCSAVQGAIALDLYRRGCQWVDGGTGALAMKLVRAIRASGGTVTFGNGVAGLRPDGSGWRVRLDDGTTLSARAVIANLPPGGLDLLMGRPPRLPEPGKAWGAFVLHLGIDATGLAPLHPFHQIVSDLNDLETPGNNCLVSIYPGRGDRANRWSISVSTHVPPGAFAVPPAQAQRLRCRLEGRLLEAVRRVIPDVDHRILLLRSATPATYQRFTGRPGGFVGGLRQTPSVVALRAPGRRAGRGMVLAGDHTFPGQGTVGTALSGINAARDVLEYLGMEAPL</sequence>
<dbReference type="Pfam" id="PF01593">
    <property type="entry name" value="Amino_oxidase"/>
    <property type="match status" value="1"/>
</dbReference>
<dbReference type="PRINTS" id="PR00420">
    <property type="entry name" value="RNGMNOXGNASE"/>
</dbReference>
<dbReference type="AlphaFoldDB" id="A0A2A9HEX1"/>
<name>A0A2A9HEX1_TEPT2</name>
<dbReference type="RefSeq" id="WP_165772619.1">
    <property type="nucleotide sequence ID" value="NZ_PDJQ01000001.1"/>
</dbReference>
<protein>
    <submittedName>
        <fullName evidence="2">Phytoene dehydrogenase-like protein</fullName>
    </submittedName>
</protein>
<dbReference type="PANTHER" id="PTHR46313">
    <property type="match status" value="1"/>
</dbReference>
<comment type="caution">
    <text evidence="2">The sequence shown here is derived from an EMBL/GenBank/DDBJ whole genome shotgun (WGS) entry which is preliminary data.</text>
</comment>
<reference evidence="2 3" key="1">
    <citation type="submission" date="2017-09" db="EMBL/GenBank/DDBJ databases">
        <title>Sequencing the genomes of two abundant thermophiles in Great Basin hot springs: Thermocrinis jamiesonii and novel Chloroflexi Thermoflexus hugenholtzii.</title>
        <authorList>
            <person name="Hedlund B."/>
        </authorList>
    </citation>
    <scope>NUCLEOTIDE SEQUENCE [LARGE SCALE GENOMIC DNA]</scope>
    <source>
        <strain evidence="2 3">G233</strain>
    </source>
</reference>
<evidence type="ECO:0000313" key="3">
    <source>
        <dbReference type="Proteomes" id="UP000223071"/>
    </source>
</evidence>
<dbReference type="Gene3D" id="3.50.50.60">
    <property type="entry name" value="FAD/NAD(P)-binding domain"/>
    <property type="match status" value="2"/>
</dbReference>
<organism evidence="2 3">
    <name type="scientific">Tepidiforma thermophila (strain KCTC 52669 / CGMCC 1.13589 / G233)</name>
    <dbReference type="NCBI Taxonomy" id="2761530"/>
    <lineage>
        <taxon>Bacteria</taxon>
        <taxon>Bacillati</taxon>
        <taxon>Chloroflexota</taxon>
        <taxon>Tepidiformia</taxon>
        <taxon>Tepidiformales</taxon>
        <taxon>Tepidiformaceae</taxon>
        <taxon>Tepidiforma</taxon>
    </lineage>
</organism>
<dbReference type="EMBL" id="PDJQ01000001">
    <property type="protein sequence ID" value="PFG74577.1"/>
    <property type="molecule type" value="Genomic_DNA"/>
</dbReference>
<dbReference type="InterPro" id="IPR045892">
    <property type="entry name" value="CrtISO-like"/>
</dbReference>
<evidence type="ECO:0000259" key="1">
    <source>
        <dbReference type="Pfam" id="PF01593"/>
    </source>
</evidence>
<dbReference type="PANTHER" id="PTHR46313:SF3">
    <property type="entry name" value="PROLYCOPENE ISOMERASE, CHLOROPLASTIC"/>
    <property type="match status" value="1"/>
</dbReference>
<keyword evidence="3" id="KW-1185">Reference proteome</keyword>
<proteinExistence type="predicted"/>
<dbReference type="InterPro" id="IPR036188">
    <property type="entry name" value="FAD/NAD-bd_sf"/>
</dbReference>
<feature type="domain" description="Amine oxidase" evidence="1">
    <location>
        <begin position="18"/>
        <end position="482"/>
    </location>
</feature>
<evidence type="ECO:0000313" key="2">
    <source>
        <dbReference type="EMBL" id="PFG74577.1"/>
    </source>
</evidence>
<dbReference type="GO" id="GO:0016491">
    <property type="term" value="F:oxidoreductase activity"/>
    <property type="evidence" value="ECO:0007669"/>
    <property type="project" value="InterPro"/>
</dbReference>
<dbReference type="Proteomes" id="UP000223071">
    <property type="component" value="Unassembled WGS sequence"/>
</dbReference>
<gene>
    <name evidence="2" type="ORF">A9A59_1813</name>
</gene>
<accession>A0A2A9HEX1</accession>
<dbReference type="GO" id="GO:0016116">
    <property type="term" value="P:carotenoid metabolic process"/>
    <property type="evidence" value="ECO:0007669"/>
    <property type="project" value="InterPro"/>
</dbReference>